<dbReference type="Gene3D" id="3.40.50.1820">
    <property type="entry name" value="alpha/beta hydrolase"/>
    <property type="match status" value="2"/>
</dbReference>
<evidence type="ECO:0000259" key="3">
    <source>
        <dbReference type="Pfam" id="PF08386"/>
    </source>
</evidence>
<dbReference type="RefSeq" id="WP_096053262.1">
    <property type="nucleotide sequence ID" value="NZ_CP023315.3"/>
</dbReference>
<dbReference type="GO" id="GO:0016020">
    <property type="term" value="C:membrane"/>
    <property type="evidence" value="ECO:0007669"/>
    <property type="project" value="TreeGrafter"/>
</dbReference>
<dbReference type="InterPro" id="IPR029058">
    <property type="entry name" value="AB_hydrolase_fold"/>
</dbReference>
<evidence type="ECO:0000256" key="1">
    <source>
        <dbReference type="SAM" id="SignalP"/>
    </source>
</evidence>
<gene>
    <name evidence="4" type="ORF">CA606_17085</name>
</gene>
<proteinExistence type="predicted"/>
<dbReference type="AlphaFoldDB" id="A0A290MPF6"/>
<keyword evidence="4" id="KW-0378">Hydrolase</keyword>
<dbReference type="Proteomes" id="UP000217311">
    <property type="component" value="Chromosome"/>
</dbReference>
<dbReference type="InterPro" id="IPR013595">
    <property type="entry name" value="Pept_S33_TAP-like_C"/>
</dbReference>
<feature type="domain" description="AB hydrolase-1" evidence="2">
    <location>
        <begin position="85"/>
        <end position="252"/>
    </location>
</feature>
<feature type="chain" id="PRO_5012312843" evidence="1">
    <location>
        <begin position="23"/>
        <end position="470"/>
    </location>
</feature>
<dbReference type="EMBL" id="CP023315">
    <property type="protein sequence ID" value="ATC33901.1"/>
    <property type="molecule type" value="Genomic_DNA"/>
</dbReference>
<protein>
    <submittedName>
        <fullName evidence="4">Alpha/beta hydrolase</fullName>
    </submittedName>
</protein>
<accession>A0A290MPF6</accession>
<organism evidence="4 5">
    <name type="scientific">Caulobacter vibrioides</name>
    <name type="common">Caulobacter crescentus</name>
    <dbReference type="NCBI Taxonomy" id="155892"/>
    <lineage>
        <taxon>Bacteria</taxon>
        <taxon>Pseudomonadati</taxon>
        <taxon>Pseudomonadota</taxon>
        <taxon>Alphaproteobacteria</taxon>
        <taxon>Caulobacterales</taxon>
        <taxon>Caulobacteraceae</taxon>
        <taxon>Caulobacter</taxon>
    </lineage>
</organism>
<sequence length="470" mass="48501">MKSLVFAAAALWLTATAGPGLAAPFDSASDAFAPCADAARDPALTGSLCARLQAPLSPTAPDLGDAQLFVRQFPAQGPSRGQVWLISGGPGESGASFYPLLTPLRAAFPGYDLMIPDHRGTGFSTRLCPAEEAPKSPGGMALSGAEWSTCFSALTAPRAKTFSISNAAGDLRALMDRYGGDRPTILYGVSYGTQLVLRTLAVAPPRRVDGVILDSLVPPDDTTTLDLSHRSAVVDAVGRQVLARCDADKACRAQLGGSAVAAMQAVVDDPRLAALAPGGKPKLFFGALLDYPAQRAQIPAILAALRAGDPAPALKAKAELEAFAGDFMRFEQSSMSIPLVSLISASENNARPSVTKAQIDAEAADLLFTSPLPGQLIGGASNAYPRDAGFAKAPAQLPPVLVLQGDLDPKTPLAGAQAQIARLKPAGRVGLTIVRGGPHFLLLTAPDCFVASAKAFVATKRPGRGTCSVK</sequence>
<keyword evidence="1" id="KW-0732">Signal</keyword>
<dbReference type="PANTHER" id="PTHR43798:SF27">
    <property type="entry name" value="HYDROLASE ALPHA_BETA HYDROLASE FOLD FAMILY"/>
    <property type="match status" value="1"/>
</dbReference>
<name>A0A290MPF6_CAUVI</name>
<dbReference type="SUPFAM" id="SSF53474">
    <property type="entry name" value="alpha/beta-Hydrolases"/>
    <property type="match status" value="1"/>
</dbReference>
<dbReference type="Pfam" id="PF00561">
    <property type="entry name" value="Abhydrolase_1"/>
    <property type="match status" value="1"/>
</dbReference>
<evidence type="ECO:0000313" key="5">
    <source>
        <dbReference type="Proteomes" id="UP000217311"/>
    </source>
</evidence>
<dbReference type="InterPro" id="IPR000073">
    <property type="entry name" value="AB_hydrolase_1"/>
</dbReference>
<evidence type="ECO:0000259" key="2">
    <source>
        <dbReference type="Pfam" id="PF00561"/>
    </source>
</evidence>
<feature type="domain" description="Peptidase S33 tripeptidyl aminopeptidase-like C-terminal" evidence="3">
    <location>
        <begin position="396"/>
        <end position="459"/>
    </location>
</feature>
<feature type="signal peptide" evidence="1">
    <location>
        <begin position="1"/>
        <end position="22"/>
    </location>
</feature>
<dbReference type="Pfam" id="PF08386">
    <property type="entry name" value="Abhydrolase_4"/>
    <property type="match status" value="1"/>
</dbReference>
<reference evidence="5" key="1">
    <citation type="submission" date="2017-09" db="EMBL/GenBank/DDBJ databases">
        <title>Genome evolution observed in wild isolates of Caulobacter crescentus.</title>
        <authorList>
            <person name="Ely B."/>
            <person name="Wilson K."/>
            <person name="Scott D."/>
        </authorList>
    </citation>
    <scope>NUCLEOTIDE SEQUENCE [LARGE SCALE GENOMIC DNA]</scope>
    <source>
        <strain evidence="5">CB13b1a</strain>
    </source>
</reference>
<evidence type="ECO:0000313" key="4">
    <source>
        <dbReference type="EMBL" id="ATC33901.1"/>
    </source>
</evidence>
<dbReference type="InterPro" id="IPR050266">
    <property type="entry name" value="AB_hydrolase_sf"/>
</dbReference>
<dbReference type="GO" id="GO:0016787">
    <property type="term" value="F:hydrolase activity"/>
    <property type="evidence" value="ECO:0007669"/>
    <property type="project" value="UniProtKB-KW"/>
</dbReference>
<dbReference type="PANTHER" id="PTHR43798">
    <property type="entry name" value="MONOACYLGLYCEROL LIPASE"/>
    <property type="match status" value="1"/>
</dbReference>